<evidence type="ECO:0000313" key="1">
    <source>
        <dbReference type="EMBL" id="GAA4435787.1"/>
    </source>
</evidence>
<name>A0ABP8LT00_9BACT</name>
<proteinExistence type="predicted"/>
<comment type="caution">
    <text evidence="1">The sequence shown here is derived from an EMBL/GenBank/DDBJ whole genome shotgun (WGS) entry which is preliminary data.</text>
</comment>
<gene>
    <name evidence="1" type="ORF">GCM10023188_28100</name>
</gene>
<organism evidence="1 2">
    <name type="scientific">Pontibacter saemangeumensis</name>
    <dbReference type="NCBI Taxonomy" id="1084525"/>
    <lineage>
        <taxon>Bacteria</taxon>
        <taxon>Pseudomonadati</taxon>
        <taxon>Bacteroidota</taxon>
        <taxon>Cytophagia</taxon>
        <taxon>Cytophagales</taxon>
        <taxon>Hymenobacteraceae</taxon>
        <taxon>Pontibacter</taxon>
    </lineage>
</organism>
<reference evidence="2" key="1">
    <citation type="journal article" date="2019" name="Int. J. Syst. Evol. Microbiol.">
        <title>The Global Catalogue of Microorganisms (GCM) 10K type strain sequencing project: providing services to taxonomists for standard genome sequencing and annotation.</title>
        <authorList>
            <consortium name="The Broad Institute Genomics Platform"/>
            <consortium name="The Broad Institute Genome Sequencing Center for Infectious Disease"/>
            <person name="Wu L."/>
            <person name="Ma J."/>
        </authorList>
    </citation>
    <scope>NUCLEOTIDE SEQUENCE [LARGE SCALE GENOMIC DNA]</scope>
    <source>
        <strain evidence="2">JCM 17926</strain>
    </source>
</reference>
<dbReference type="Pfam" id="PF14390">
    <property type="entry name" value="DUF4420"/>
    <property type="match status" value="1"/>
</dbReference>
<keyword evidence="2" id="KW-1185">Reference proteome</keyword>
<evidence type="ECO:0008006" key="3">
    <source>
        <dbReference type="Google" id="ProtNLM"/>
    </source>
</evidence>
<evidence type="ECO:0000313" key="2">
    <source>
        <dbReference type="Proteomes" id="UP001500552"/>
    </source>
</evidence>
<dbReference type="InterPro" id="IPR025534">
    <property type="entry name" value="DUF4420"/>
</dbReference>
<accession>A0ABP8LT00</accession>
<dbReference type="EMBL" id="BAABHC010000016">
    <property type="protein sequence ID" value="GAA4435787.1"/>
    <property type="molecule type" value="Genomic_DNA"/>
</dbReference>
<protein>
    <recommendedName>
        <fullName evidence="3">PD-(D/E)XK family member</fullName>
    </recommendedName>
</protein>
<sequence>MLIRVPLHVASNAHVERNLKGIKVEKMAESTDSVLLSLCLQDRNFEDIFNILLSDIISNVIELSDPRQVLRQFLSRVDKWHALLEKAATSGLTPEEHRGLYGEIFLLRKMLLALPDPEKPLTAWVGSDKAVRDFQYGVCALEVKTSQGNNHQRVHISSERQLDTTTVGHLYLFHLSLDTQQAAGESLNDLVDSVSSFLLYDFRLYSQFQFKLVQAGYLPAHRELYANKGYVIRTETFYSVEGAFPRIEENDLRHGVGDVKYSIIISDCESYQTNENSVYQILNQAW</sequence>
<dbReference type="Proteomes" id="UP001500552">
    <property type="component" value="Unassembled WGS sequence"/>
</dbReference>